<dbReference type="InterPro" id="IPR036249">
    <property type="entry name" value="Thioredoxin-like_sf"/>
</dbReference>
<evidence type="ECO:0000256" key="4">
    <source>
        <dbReference type="ARBA" id="ARBA00022982"/>
    </source>
</evidence>
<proteinExistence type="inferred from homology"/>
<dbReference type="PANTHER" id="PTHR45663:SF11">
    <property type="entry name" value="GEO12009P1"/>
    <property type="match status" value="1"/>
</dbReference>
<accession>A0A5R9L8F2</accession>
<organism evidence="9 10">
    <name type="scientific">Klebsiella indica</name>
    <dbReference type="NCBI Taxonomy" id="2582917"/>
    <lineage>
        <taxon>Bacteria</taxon>
        <taxon>Pseudomonadati</taxon>
        <taxon>Pseudomonadota</taxon>
        <taxon>Gammaproteobacteria</taxon>
        <taxon>Enterobacterales</taxon>
        <taxon>Enterobacteriaceae</taxon>
        <taxon>Klebsiella/Raoultella group</taxon>
        <taxon>Klebsiella</taxon>
    </lineage>
</organism>
<gene>
    <name evidence="9" type="primary">trxA</name>
    <name evidence="9" type="ORF">FE839_23575</name>
</gene>
<evidence type="ECO:0000256" key="6">
    <source>
        <dbReference type="ARBA" id="ARBA00023284"/>
    </source>
</evidence>
<evidence type="ECO:0000256" key="7">
    <source>
        <dbReference type="NCBIfam" id="TIGR01068"/>
    </source>
</evidence>
<dbReference type="PROSITE" id="PS51352">
    <property type="entry name" value="THIOREDOXIN_2"/>
    <property type="match status" value="1"/>
</dbReference>
<evidence type="ECO:0000313" key="10">
    <source>
        <dbReference type="Proteomes" id="UP000307430"/>
    </source>
</evidence>
<dbReference type="InterPro" id="IPR005746">
    <property type="entry name" value="Thioredoxin"/>
</dbReference>
<dbReference type="Proteomes" id="UP000307430">
    <property type="component" value="Unassembled WGS sequence"/>
</dbReference>
<dbReference type="InterPro" id="IPR013766">
    <property type="entry name" value="Thioredoxin_domain"/>
</dbReference>
<dbReference type="AlphaFoldDB" id="A0A5R9L8F2"/>
<keyword evidence="5" id="KW-1015">Disulfide bond</keyword>
<keyword evidence="6" id="KW-0676">Redox-active center</keyword>
<evidence type="ECO:0000256" key="3">
    <source>
        <dbReference type="ARBA" id="ARBA00022448"/>
    </source>
</evidence>
<evidence type="ECO:0000313" key="9">
    <source>
        <dbReference type="EMBL" id="TLV04998.1"/>
    </source>
</evidence>
<evidence type="ECO:0000256" key="1">
    <source>
        <dbReference type="ARBA" id="ARBA00003318"/>
    </source>
</evidence>
<keyword evidence="10" id="KW-1185">Reference proteome</keyword>
<dbReference type="Gene3D" id="3.40.30.10">
    <property type="entry name" value="Glutaredoxin"/>
    <property type="match status" value="1"/>
</dbReference>
<dbReference type="Pfam" id="PF00085">
    <property type="entry name" value="Thioredoxin"/>
    <property type="match status" value="1"/>
</dbReference>
<feature type="domain" description="Thioredoxin" evidence="8">
    <location>
        <begin position="1"/>
        <end position="110"/>
    </location>
</feature>
<protein>
    <recommendedName>
        <fullName evidence="7">Thioredoxin</fullName>
    </recommendedName>
</protein>
<keyword evidence="4" id="KW-0249">Electron transport</keyword>
<reference evidence="9 10" key="1">
    <citation type="submission" date="2019-05" db="EMBL/GenBank/DDBJ databases">
        <title>Genome sequence of Klebsiella sp strain TOUT106.</title>
        <authorList>
            <person name="Rahi P."/>
            <person name="Chaudhari D."/>
        </authorList>
    </citation>
    <scope>NUCLEOTIDE SEQUENCE [LARGE SCALE GENOMIC DNA]</scope>
    <source>
        <strain evidence="9 10">TOUT106</strain>
    </source>
</reference>
<sequence length="418" mass="48108">MSSEHIQELTPESVDSLLANESLPLLIDLWAPWCGPCQAMAPMLDKLAENTVGKLRVTKLNVDDWPELMTSFRVRSIPTLILFNQGSEHARQVGVSSLTELNQWLRDQGVNVTNDGEEIQLQEANWGAFYNDDALYQLYRQRLEQAAEQQSIIHYLGGQVGQHQRTLAANMVNTDSLETFERATGIPSGLAHCLDQLDIFSSEDVRVLMDALTAGKILDLVPLRFIEQWLQQSHWPTRLTPAVESLRQRWLELTAQYLRGESTALNHWNQLLNELQTQQECTEGQFPISHILCKLLLELSYPPEAAHSDAWLSICIHVSMLQMQLLQRDAGFSDPELLLPEQRWHWINQQMPGDITEMEIEQYIEQKSQQWNQQHEAFSRKETHFFEQYVPLMRSLLPTLRQSLMTIIDSAPVYQPQI</sequence>
<dbReference type="RefSeq" id="WP_138363156.1">
    <property type="nucleotide sequence ID" value="NZ_VCHQ01000040.1"/>
</dbReference>
<dbReference type="SUPFAM" id="SSF52833">
    <property type="entry name" value="Thioredoxin-like"/>
    <property type="match status" value="1"/>
</dbReference>
<comment type="similarity">
    <text evidence="2">Belongs to the thioredoxin family.</text>
</comment>
<comment type="function">
    <text evidence="1">Participates in various redox reactions through the reversible oxidation of its active center dithiol to a disulfide and catalyzes dithiol-disulfide exchange reactions.</text>
</comment>
<evidence type="ECO:0000256" key="5">
    <source>
        <dbReference type="ARBA" id="ARBA00023157"/>
    </source>
</evidence>
<evidence type="ECO:0000259" key="8">
    <source>
        <dbReference type="PROSITE" id="PS51352"/>
    </source>
</evidence>
<evidence type="ECO:0000256" key="2">
    <source>
        <dbReference type="ARBA" id="ARBA00008987"/>
    </source>
</evidence>
<dbReference type="CDD" id="cd02947">
    <property type="entry name" value="TRX_family"/>
    <property type="match status" value="1"/>
</dbReference>
<dbReference type="InterPro" id="IPR017937">
    <property type="entry name" value="Thioredoxin_CS"/>
</dbReference>
<dbReference type="NCBIfam" id="TIGR01068">
    <property type="entry name" value="thioredoxin"/>
    <property type="match status" value="1"/>
</dbReference>
<dbReference type="PRINTS" id="PR00421">
    <property type="entry name" value="THIOREDOXIN"/>
</dbReference>
<dbReference type="GO" id="GO:0005737">
    <property type="term" value="C:cytoplasm"/>
    <property type="evidence" value="ECO:0007669"/>
    <property type="project" value="TreeGrafter"/>
</dbReference>
<dbReference type="GO" id="GO:0015035">
    <property type="term" value="F:protein-disulfide reductase activity"/>
    <property type="evidence" value="ECO:0007669"/>
    <property type="project" value="UniProtKB-UniRule"/>
</dbReference>
<dbReference type="EMBL" id="VCHQ01000040">
    <property type="protein sequence ID" value="TLV04998.1"/>
    <property type="molecule type" value="Genomic_DNA"/>
</dbReference>
<dbReference type="PANTHER" id="PTHR45663">
    <property type="entry name" value="GEO12009P1"/>
    <property type="match status" value="1"/>
</dbReference>
<comment type="caution">
    <text evidence="9">The sequence shown here is derived from an EMBL/GenBank/DDBJ whole genome shotgun (WGS) entry which is preliminary data.</text>
</comment>
<keyword evidence="3" id="KW-0813">Transport</keyword>
<name>A0A5R9L8F2_9ENTR</name>
<dbReference type="PROSITE" id="PS00194">
    <property type="entry name" value="THIOREDOXIN_1"/>
    <property type="match status" value="1"/>
</dbReference>